<dbReference type="SUPFAM" id="SSF46785">
    <property type="entry name" value="Winged helix' DNA-binding domain"/>
    <property type="match status" value="1"/>
</dbReference>
<dbReference type="Pfam" id="PF00126">
    <property type="entry name" value="HTH_1"/>
    <property type="match status" value="1"/>
</dbReference>
<comment type="caution">
    <text evidence="6">The sequence shown here is derived from an EMBL/GenBank/DDBJ whole genome shotgun (WGS) entry which is preliminary data.</text>
</comment>
<evidence type="ECO:0000256" key="1">
    <source>
        <dbReference type="ARBA" id="ARBA00009437"/>
    </source>
</evidence>
<dbReference type="InterPro" id="IPR005119">
    <property type="entry name" value="LysR_subst-bd"/>
</dbReference>
<evidence type="ECO:0000256" key="4">
    <source>
        <dbReference type="ARBA" id="ARBA00023163"/>
    </source>
</evidence>
<proteinExistence type="inferred from homology"/>
<dbReference type="InterPro" id="IPR036388">
    <property type="entry name" value="WH-like_DNA-bd_sf"/>
</dbReference>
<dbReference type="PANTHER" id="PTHR30346">
    <property type="entry name" value="TRANSCRIPTIONAL DUAL REGULATOR HCAR-RELATED"/>
    <property type="match status" value="1"/>
</dbReference>
<dbReference type="Pfam" id="PF03466">
    <property type="entry name" value="LysR_substrate"/>
    <property type="match status" value="1"/>
</dbReference>
<dbReference type="Proteomes" id="UP000217448">
    <property type="component" value="Unassembled WGS sequence"/>
</dbReference>
<evidence type="ECO:0000313" key="7">
    <source>
        <dbReference type="Proteomes" id="UP000217448"/>
    </source>
</evidence>
<dbReference type="InterPro" id="IPR000847">
    <property type="entry name" value="LysR_HTH_N"/>
</dbReference>
<organism evidence="6 7">
    <name type="scientific">Alloyangia mangrovi</name>
    <dbReference type="NCBI Taxonomy" id="1779329"/>
    <lineage>
        <taxon>Bacteria</taxon>
        <taxon>Pseudomonadati</taxon>
        <taxon>Pseudomonadota</taxon>
        <taxon>Alphaproteobacteria</taxon>
        <taxon>Rhodobacterales</taxon>
        <taxon>Roseobacteraceae</taxon>
        <taxon>Alloyangia</taxon>
    </lineage>
</organism>
<dbReference type="EMBL" id="NTHN02000017">
    <property type="protein sequence ID" value="MCT4370769.1"/>
    <property type="molecule type" value="Genomic_DNA"/>
</dbReference>
<keyword evidence="2" id="KW-0805">Transcription regulation</keyword>
<dbReference type="SUPFAM" id="SSF53850">
    <property type="entry name" value="Periplasmic binding protein-like II"/>
    <property type="match status" value="1"/>
</dbReference>
<evidence type="ECO:0000313" key="6">
    <source>
        <dbReference type="EMBL" id="MCT4370769.1"/>
    </source>
</evidence>
<accession>A0ABT2KKJ6</accession>
<dbReference type="Gene3D" id="1.10.10.10">
    <property type="entry name" value="Winged helix-like DNA-binding domain superfamily/Winged helix DNA-binding domain"/>
    <property type="match status" value="1"/>
</dbReference>
<dbReference type="PANTHER" id="PTHR30346:SF0">
    <property type="entry name" value="HCA OPERON TRANSCRIPTIONAL ACTIVATOR HCAR"/>
    <property type="match status" value="1"/>
</dbReference>
<evidence type="ECO:0000259" key="5">
    <source>
        <dbReference type="PROSITE" id="PS50931"/>
    </source>
</evidence>
<comment type="similarity">
    <text evidence="1">Belongs to the LysR transcriptional regulatory family.</text>
</comment>
<keyword evidence="3" id="KW-0238">DNA-binding</keyword>
<reference evidence="7" key="1">
    <citation type="submission" date="2023-07" db="EMBL/GenBank/DDBJ databases">
        <title>Yangia mangrovi SAOS 153D genome.</title>
        <authorList>
            <person name="Verma A."/>
            <person name="Pal Y."/>
            <person name="Sundharam S."/>
            <person name="Bisht B."/>
            <person name="Srinivasan K."/>
        </authorList>
    </citation>
    <scope>NUCLEOTIDE SEQUENCE [LARGE SCALE GENOMIC DNA]</scope>
    <source>
        <strain evidence="7">SAOS 153D</strain>
    </source>
</reference>
<keyword evidence="4" id="KW-0804">Transcription</keyword>
<dbReference type="PROSITE" id="PS50931">
    <property type="entry name" value="HTH_LYSR"/>
    <property type="match status" value="1"/>
</dbReference>
<evidence type="ECO:0000256" key="3">
    <source>
        <dbReference type="ARBA" id="ARBA00023125"/>
    </source>
</evidence>
<feature type="domain" description="HTH lysR-type" evidence="5">
    <location>
        <begin position="1"/>
        <end position="58"/>
    </location>
</feature>
<protein>
    <submittedName>
        <fullName evidence="6">LysR family transcriptional regulator</fullName>
    </submittedName>
</protein>
<dbReference type="Gene3D" id="3.40.190.290">
    <property type="match status" value="1"/>
</dbReference>
<keyword evidence="7" id="KW-1185">Reference proteome</keyword>
<dbReference type="PRINTS" id="PR00039">
    <property type="entry name" value="HTHLYSR"/>
</dbReference>
<gene>
    <name evidence="6" type="ORF">CLG85_010760</name>
</gene>
<name>A0ABT2KKJ6_9RHOB</name>
<dbReference type="RefSeq" id="WP_260348879.1">
    <property type="nucleotide sequence ID" value="NZ_NTHN02000017.1"/>
</dbReference>
<evidence type="ECO:0000256" key="2">
    <source>
        <dbReference type="ARBA" id="ARBA00023015"/>
    </source>
</evidence>
<dbReference type="InterPro" id="IPR036390">
    <property type="entry name" value="WH_DNA-bd_sf"/>
</dbReference>
<sequence length="299" mass="32922">MEIRQIEMFVAAAEEQHFSRAAERCNIVQSGLSTAIRALETELGTSLFIRNTRRVELSAAGEVFLPEARRILSALTAARHALSAVKTGVSGRIVVSMVQSLASLLNLPRILQDFSYANPDVEIHVRETRPGDLTSELKRGSVDVAFMPHYGVSHPGLDVQPLLDAKLVVAASLDHELANKRAVSAGDLLQERFVDVSVRWELRKLVDQVFLSHGIRRKSSFEVEDVAVLLEFVERGLGLAMVPEVFIRDMPIKALDVDLGGAPLPNWGLGMYWASQSGTSTMNPAADLFRDSVRRALQL</sequence>